<name>A0ABT6AZF0_9BURK</name>
<feature type="non-terminal residue" evidence="2">
    <location>
        <position position="331"/>
    </location>
</feature>
<organism evidence="2 3">
    <name type="scientific">Cupriavidus basilensis</name>
    <dbReference type="NCBI Taxonomy" id="68895"/>
    <lineage>
        <taxon>Bacteria</taxon>
        <taxon>Pseudomonadati</taxon>
        <taxon>Pseudomonadota</taxon>
        <taxon>Betaproteobacteria</taxon>
        <taxon>Burkholderiales</taxon>
        <taxon>Burkholderiaceae</taxon>
        <taxon>Cupriavidus</taxon>
    </lineage>
</organism>
<comment type="caution">
    <text evidence="2">The sequence shown here is derived from an EMBL/GenBank/DDBJ whole genome shotgun (WGS) entry which is preliminary data.</text>
</comment>
<dbReference type="InterPro" id="IPR018712">
    <property type="entry name" value="Tle1-like_cat"/>
</dbReference>
<evidence type="ECO:0000313" key="2">
    <source>
        <dbReference type="EMBL" id="MDF3837642.1"/>
    </source>
</evidence>
<reference evidence="2 3" key="1">
    <citation type="submission" date="2023-03" db="EMBL/GenBank/DDBJ databases">
        <title>Draft assemblies of triclosan tolerant bacteria isolated from returned activated sludge.</title>
        <authorList>
            <person name="Van Hamelsveld S."/>
        </authorList>
    </citation>
    <scope>NUCLEOTIDE SEQUENCE [LARGE SCALE GENOMIC DNA]</scope>
    <source>
        <strain evidence="2 3">GW210010_S58</strain>
    </source>
</reference>
<evidence type="ECO:0000259" key="1">
    <source>
        <dbReference type="Pfam" id="PF09994"/>
    </source>
</evidence>
<dbReference type="RefSeq" id="WP_276267790.1">
    <property type="nucleotide sequence ID" value="NZ_JARJLM010000529.1"/>
</dbReference>
<dbReference type="Pfam" id="PF09994">
    <property type="entry name" value="T6SS_Tle1-like_cat"/>
    <property type="match status" value="1"/>
</dbReference>
<evidence type="ECO:0000313" key="3">
    <source>
        <dbReference type="Proteomes" id="UP001216674"/>
    </source>
</evidence>
<feature type="domain" description="T6SS Phospholipase effector Tle1-like catalytic" evidence="1">
    <location>
        <begin position="46"/>
        <end position="265"/>
    </location>
</feature>
<gene>
    <name evidence="2" type="ORF">P3W85_32575</name>
</gene>
<dbReference type="PANTHER" id="PTHR33840:SF1">
    <property type="entry name" value="TLE1 PHOSPHOLIPASE DOMAIN-CONTAINING PROTEIN"/>
    <property type="match status" value="1"/>
</dbReference>
<accession>A0ABT6AZF0</accession>
<dbReference type="Proteomes" id="UP001216674">
    <property type="component" value="Unassembled WGS sequence"/>
</dbReference>
<dbReference type="PANTHER" id="PTHR33840">
    <property type="match status" value="1"/>
</dbReference>
<protein>
    <submittedName>
        <fullName evidence="2">DUF2235 domain-containing protein</fullName>
    </submittedName>
</protein>
<keyword evidence="3" id="KW-1185">Reference proteome</keyword>
<proteinExistence type="predicted"/>
<dbReference type="EMBL" id="JARJLM010000529">
    <property type="protein sequence ID" value="MDF3837642.1"/>
    <property type="molecule type" value="Genomic_DNA"/>
</dbReference>
<sequence length="331" mass="36667">MTISRLPDNVSANPWALTANERRGVTCTESPDDAMSCQRTLYLGFFFDGTRNNLYYDKKHESHSNVARLYDIFDDEIKSGEDRKYRYRTYVPGVGTEFWKGVGDAGVSLHAAAGAAAGWGGEARINWALLQLQNNLHSYAFGDQPLTVEAEDLAFVKQMSADINFKRMRMRFPDGKGPPTPKSPDDVQLRKDVSSAQALQAIASTQWRDTEIDGRRTVLAKRRAELLDKLKPVLTGKLPRLARIRISVFGFSRGAAEARVFVNWMRELCDEPRGPMRICGVPATVDFLGLFDTVASVGAAQGLMSELANGHGGWAQPRDPRIPGPSVVTRC</sequence>